<evidence type="ECO:0000313" key="3">
    <source>
        <dbReference type="Proteomes" id="UP000001822"/>
    </source>
</evidence>
<sequence length="192" mass="22854">MSIKEEDIVSLINKGKDREVVPLLYKKVYPLVERYIVRNSGKKDDAQDVFQDALLLFYKQIMLKTYDQKYKVFGYLYKICIYKWVNKAKKNSKIVFVDEIEKFEEPVYDEFTETLIVHADENIIRKLFNPIGEKCIELLTYTTYSSLLLEDIMIRMDFNSVSAVKMQLKRCKEKLLKQIDENPALINQLRRK</sequence>
<evidence type="ECO:0000313" key="2">
    <source>
        <dbReference type="EMBL" id="ABG58067.1"/>
    </source>
</evidence>
<gene>
    <name evidence="2" type="primary">rpoE</name>
    <name evidence="2" type="ordered locus">CHU_0780</name>
</gene>
<dbReference type="InterPro" id="IPR013325">
    <property type="entry name" value="RNA_pol_sigma_r2"/>
</dbReference>
<dbReference type="KEGG" id="chu:CHU_0780"/>
<dbReference type="GO" id="GO:0000428">
    <property type="term" value="C:DNA-directed RNA polymerase complex"/>
    <property type="evidence" value="ECO:0007669"/>
    <property type="project" value="UniProtKB-KW"/>
</dbReference>
<accession>A0A6N4SP48</accession>
<dbReference type="Proteomes" id="UP000001822">
    <property type="component" value="Chromosome"/>
</dbReference>
<organism evidence="2 3">
    <name type="scientific">Cytophaga hutchinsonii (strain ATCC 33406 / DSM 1761 / CIP 103989 / NBRC 15051 / NCIMB 9469 / D465)</name>
    <dbReference type="NCBI Taxonomy" id="269798"/>
    <lineage>
        <taxon>Bacteria</taxon>
        <taxon>Pseudomonadati</taxon>
        <taxon>Bacteroidota</taxon>
        <taxon>Cytophagia</taxon>
        <taxon>Cytophagales</taxon>
        <taxon>Cytophagaceae</taxon>
        <taxon>Cytophaga</taxon>
    </lineage>
</organism>
<keyword evidence="3" id="KW-1185">Reference proteome</keyword>
<dbReference type="GO" id="GO:0006352">
    <property type="term" value="P:DNA-templated transcription initiation"/>
    <property type="evidence" value="ECO:0007669"/>
    <property type="project" value="InterPro"/>
</dbReference>
<dbReference type="GO" id="GO:0003700">
    <property type="term" value="F:DNA-binding transcription factor activity"/>
    <property type="evidence" value="ECO:0007669"/>
    <property type="project" value="InterPro"/>
</dbReference>
<dbReference type="Gene3D" id="1.10.1740.10">
    <property type="match status" value="1"/>
</dbReference>
<dbReference type="EMBL" id="CP000383">
    <property type="protein sequence ID" value="ABG58067.1"/>
    <property type="molecule type" value="Genomic_DNA"/>
</dbReference>
<feature type="domain" description="RNA polymerase sigma-70 region 2" evidence="1">
    <location>
        <begin position="24"/>
        <end position="92"/>
    </location>
</feature>
<dbReference type="OrthoDB" id="1099849at2"/>
<dbReference type="RefSeq" id="WP_011584183.1">
    <property type="nucleotide sequence ID" value="NC_008255.1"/>
</dbReference>
<keyword evidence="2" id="KW-0804">Transcription</keyword>
<keyword evidence="2" id="KW-0240">DNA-directed RNA polymerase</keyword>
<dbReference type="Pfam" id="PF04542">
    <property type="entry name" value="Sigma70_r2"/>
    <property type="match status" value="1"/>
</dbReference>
<evidence type="ECO:0000259" key="1">
    <source>
        <dbReference type="Pfam" id="PF04542"/>
    </source>
</evidence>
<reference evidence="2 3" key="1">
    <citation type="journal article" date="2007" name="Appl. Environ. Microbiol.">
        <title>Genome sequence of the cellulolytic gliding bacterium Cytophaga hutchinsonii.</title>
        <authorList>
            <person name="Xie G."/>
            <person name="Bruce D.C."/>
            <person name="Challacombe J.F."/>
            <person name="Chertkov O."/>
            <person name="Detter J.C."/>
            <person name="Gilna P."/>
            <person name="Han C.S."/>
            <person name="Lucas S."/>
            <person name="Misra M."/>
            <person name="Myers G.L."/>
            <person name="Richardson P."/>
            <person name="Tapia R."/>
            <person name="Thayer N."/>
            <person name="Thompson L.S."/>
            <person name="Brettin T.S."/>
            <person name="Henrissat B."/>
            <person name="Wilson D.B."/>
            <person name="McBride M.J."/>
        </authorList>
    </citation>
    <scope>NUCLEOTIDE SEQUENCE [LARGE SCALE GENOMIC DNA]</scope>
    <source>
        <strain evidence="3">ATCC 33406 / DSM 1761 / CIP 103989 / NBRC 15051 / NCIMB 9469 / D465</strain>
    </source>
</reference>
<dbReference type="SUPFAM" id="SSF88946">
    <property type="entry name" value="Sigma2 domain of RNA polymerase sigma factors"/>
    <property type="match status" value="1"/>
</dbReference>
<dbReference type="InterPro" id="IPR007627">
    <property type="entry name" value="RNA_pol_sigma70_r2"/>
</dbReference>
<name>A0A6N4SP48_CYTH3</name>
<protein>
    <submittedName>
        <fullName evidence="2">DNA-directed RNA polymerase specialized sigma subunit</fullName>
    </submittedName>
</protein>
<dbReference type="AlphaFoldDB" id="A0A6N4SP48"/>
<proteinExistence type="predicted"/>